<organism evidence="2 3">
    <name type="scientific">Acorus gramineus</name>
    <name type="common">Dwarf sweet flag</name>
    <dbReference type="NCBI Taxonomy" id="55184"/>
    <lineage>
        <taxon>Eukaryota</taxon>
        <taxon>Viridiplantae</taxon>
        <taxon>Streptophyta</taxon>
        <taxon>Embryophyta</taxon>
        <taxon>Tracheophyta</taxon>
        <taxon>Spermatophyta</taxon>
        <taxon>Magnoliopsida</taxon>
        <taxon>Liliopsida</taxon>
        <taxon>Acoraceae</taxon>
        <taxon>Acorus</taxon>
    </lineage>
</organism>
<evidence type="ECO:0000313" key="2">
    <source>
        <dbReference type="EMBL" id="KAK1260675.1"/>
    </source>
</evidence>
<protein>
    <submittedName>
        <fullName evidence="2">Uncharacterized protein</fullName>
    </submittedName>
</protein>
<evidence type="ECO:0000256" key="1">
    <source>
        <dbReference type="SAM" id="MobiDB-lite"/>
    </source>
</evidence>
<feature type="compositionally biased region" description="Polar residues" evidence="1">
    <location>
        <begin position="103"/>
        <end position="112"/>
    </location>
</feature>
<proteinExistence type="predicted"/>
<name>A0AAV9A9F1_ACOGR</name>
<gene>
    <name evidence="2" type="ORF">QJS04_geneDACA023440</name>
</gene>
<reference evidence="2" key="2">
    <citation type="submission" date="2023-06" db="EMBL/GenBank/DDBJ databases">
        <authorList>
            <person name="Ma L."/>
            <person name="Liu K.-W."/>
            <person name="Li Z."/>
            <person name="Hsiao Y.-Y."/>
            <person name="Qi Y."/>
            <person name="Fu T."/>
            <person name="Tang G."/>
            <person name="Zhang D."/>
            <person name="Sun W.-H."/>
            <person name="Liu D.-K."/>
            <person name="Li Y."/>
            <person name="Chen G.-Z."/>
            <person name="Liu X.-D."/>
            <person name="Liao X.-Y."/>
            <person name="Jiang Y.-T."/>
            <person name="Yu X."/>
            <person name="Hao Y."/>
            <person name="Huang J."/>
            <person name="Zhao X.-W."/>
            <person name="Ke S."/>
            <person name="Chen Y.-Y."/>
            <person name="Wu W.-L."/>
            <person name="Hsu J.-L."/>
            <person name="Lin Y.-F."/>
            <person name="Huang M.-D."/>
            <person name="Li C.-Y."/>
            <person name="Huang L."/>
            <person name="Wang Z.-W."/>
            <person name="Zhao X."/>
            <person name="Zhong W.-Y."/>
            <person name="Peng D.-H."/>
            <person name="Ahmad S."/>
            <person name="Lan S."/>
            <person name="Zhang J.-S."/>
            <person name="Tsai W.-C."/>
            <person name="Van De Peer Y."/>
            <person name="Liu Z.-J."/>
        </authorList>
    </citation>
    <scope>NUCLEOTIDE SEQUENCE</scope>
    <source>
        <strain evidence="2">SCP</strain>
        <tissue evidence="2">Leaves</tissue>
    </source>
</reference>
<reference evidence="2" key="1">
    <citation type="journal article" date="2023" name="Nat. Commun.">
        <title>Diploid and tetraploid genomes of Acorus and the evolution of monocots.</title>
        <authorList>
            <person name="Ma L."/>
            <person name="Liu K.W."/>
            <person name="Li Z."/>
            <person name="Hsiao Y.Y."/>
            <person name="Qi Y."/>
            <person name="Fu T."/>
            <person name="Tang G.D."/>
            <person name="Zhang D."/>
            <person name="Sun W.H."/>
            <person name="Liu D.K."/>
            <person name="Li Y."/>
            <person name="Chen G.Z."/>
            <person name="Liu X.D."/>
            <person name="Liao X.Y."/>
            <person name="Jiang Y.T."/>
            <person name="Yu X."/>
            <person name="Hao Y."/>
            <person name="Huang J."/>
            <person name="Zhao X.W."/>
            <person name="Ke S."/>
            <person name="Chen Y.Y."/>
            <person name="Wu W.L."/>
            <person name="Hsu J.L."/>
            <person name="Lin Y.F."/>
            <person name="Huang M.D."/>
            <person name="Li C.Y."/>
            <person name="Huang L."/>
            <person name="Wang Z.W."/>
            <person name="Zhao X."/>
            <person name="Zhong W.Y."/>
            <person name="Peng D.H."/>
            <person name="Ahmad S."/>
            <person name="Lan S."/>
            <person name="Zhang J.S."/>
            <person name="Tsai W.C."/>
            <person name="Van de Peer Y."/>
            <person name="Liu Z.J."/>
        </authorList>
    </citation>
    <scope>NUCLEOTIDE SEQUENCE</scope>
    <source>
        <strain evidence="2">SCP</strain>
    </source>
</reference>
<feature type="region of interest" description="Disordered" evidence="1">
    <location>
        <begin position="89"/>
        <end position="112"/>
    </location>
</feature>
<keyword evidence="3" id="KW-1185">Reference proteome</keyword>
<accession>A0AAV9A9F1</accession>
<comment type="caution">
    <text evidence="2">The sequence shown here is derived from an EMBL/GenBank/DDBJ whole genome shotgun (WGS) entry which is preliminary data.</text>
</comment>
<dbReference type="EMBL" id="JAUJYN010000011">
    <property type="protein sequence ID" value="KAK1260675.1"/>
    <property type="molecule type" value="Genomic_DNA"/>
</dbReference>
<dbReference type="AlphaFoldDB" id="A0AAV9A9F1"/>
<evidence type="ECO:0000313" key="3">
    <source>
        <dbReference type="Proteomes" id="UP001179952"/>
    </source>
</evidence>
<dbReference type="Proteomes" id="UP001179952">
    <property type="component" value="Unassembled WGS sequence"/>
</dbReference>
<sequence length="146" mass="15721">MFSTVLHQTRRRLLVGAPARDNLSNAEVVSTGSNAGQQNSLSIAYDPLGSADNASLQLKCHELFRVPPARITKMRGNSTIKSSVGIPLGERNSGGRREFPIQGTPTTKQGTRSTLTRVSPLSSQGPSPIIFTTHANNHTKHTTLTF</sequence>